<gene>
    <name evidence="3" type="ORF">EK398_01735</name>
    <name evidence="2" type="ORF">P7D79_01195</name>
</gene>
<dbReference type="EMBL" id="RYZS01000001">
    <property type="protein sequence ID" value="RVU93685.1"/>
    <property type="molecule type" value="Genomic_DNA"/>
</dbReference>
<dbReference type="Proteomes" id="UP000288388">
    <property type="component" value="Unassembled WGS sequence"/>
</dbReference>
<dbReference type="Proteomes" id="UP001264335">
    <property type="component" value="Unassembled WGS sequence"/>
</dbReference>
<dbReference type="RefSeq" id="WP_127978119.1">
    <property type="nucleotide sequence ID" value="NZ_CAKOCJ010000044.1"/>
</dbReference>
<evidence type="ECO:0008006" key="6">
    <source>
        <dbReference type="Google" id="ProtNLM"/>
    </source>
</evidence>
<feature type="coiled-coil region" evidence="1">
    <location>
        <begin position="129"/>
        <end position="239"/>
    </location>
</feature>
<reference evidence="3 4" key="1">
    <citation type="submission" date="2018-12" db="EMBL/GenBank/DDBJ databases">
        <title>A novel vanA-carrying plasmid in a clinical isolate of Enterococcus avium.</title>
        <authorList>
            <person name="Bernasconi O.J."/>
            <person name="Luzzaro F."/>
            <person name="Endimiani A."/>
        </authorList>
    </citation>
    <scope>NUCLEOTIDE SEQUENCE [LARGE SCALE GENOMIC DNA]</scope>
    <source>
        <strain evidence="3 4">LC0559/18</strain>
    </source>
</reference>
<comment type="caution">
    <text evidence="3">The sequence shown here is derived from an EMBL/GenBank/DDBJ whole genome shotgun (WGS) entry which is preliminary data.</text>
</comment>
<dbReference type="AlphaFoldDB" id="A0A437UJE2"/>
<evidence type="ECO:0000313" key="4">
    <source>
        <dbReference type="Proteomes" id="UP000288388"/>
    </source>
</evidence>
<keyword evidence="1" id="KW-0175">Coiled coil</keyword>
<name>A0A437UJE2_ENTAV</name>
<evidence type="ECO:0000313" key="5">
    <source>
        <dbReference type="Proteomes" id="UP001264335"/>
    </source>
</evidence>
<sequence length="305" mass="35436">MNEISETFDYSIVDDRTASFLKVKEQEMRTIVLNGSIQLGEKLIEAQEQLAKFNNGTFESWFTSIGLKKRTVYNYINQAKFVHQMHESEQIDMFQELPTTLRTEISKPSAEPEAVELVLSGDIKTTKEYRELEKQLKKKDEQIDNLSEVINDMSIQQPRVIEKEVVVEKIPDDYENLKQSYSELEERSSQLESSYRYLLAERKEVDEKSSKYEQLSKAINQAEGKLNETQQLISNYKNLSDVLEKSNEFLSEASILIYQDLSEVISRDGLAKRELDFLTERLEKFLSDLKSISKNNILEGEIINE</sequence>
<evidence type="ECO:0000313" key="2">
    <source>
        <dbReference type="EMBL" id="MDT2512836.1"/>
    </source>
</evidence>
<proteinExistence type="predicted"/>
<accession>A0A437UJE2</accession>
<dbReference type="EMBL" id="JARPWY010000002">
    <property type="protein sequence ID" value="MDT2512836.1"/>
    <property type="molecule type" value="Genomic_DNA"/>
</dbReference>
<organism evidence="3 4">
    <name type="scientific">Enterococcus avium</name>
    <name type="common">Streptococcus avium</name>
    <dbReference type="NCBI Taxonomy" id="33945"/>
    <lineage>
        <taxon>Bacteria</taxon>
        <taxon>Bacillati</taxon>
        <taxon>Bacillota</taxon>
        <taxon>Bacilli</taxon>
        <taxon>Lactobacillales</taxon>
        <taxon>Enterococcaceae</taxon>
        <taxon>Enterococcus</taxon>
    </lineage>
</organism>
<protein>
    <recommendedName>
        <fullName evidence="6">DUF3102 domain-containing protein</fullName>
    </recommendedName>
</protein>
<reference evidence="2 5" key="2">
    <citation type="submission" date="2023-03" db="EMBL/GenBank/DDBJ databases">
        <authorList>
            <person name="Shen W."/>
            <person name="Cai J."/>
        </authorList>
    </citation>
    <scope>NUCLEOTIDE SEQUENCE [LARGE SCALE GENOMIC DNA]</scope>
    <source>
        <strain evidence="2 5">Y2</strain>
    </source>
</reference>
<evidence type="ECO:0000256" key="1">
    <source>
        <dbReference type="SAM" id="Coils"/>
    </source>
</evidence>
<evidence type="ECO:0000313" key="3">
    <source>
        <dbReference type="EMBL" id="RVU93685.1"/>
    </source>
</evidence>